<dbReference type="Proteomes" id="UP001605036">
    <property type="component" value="Unassembled WGS sequence"/>
</dbReference>
<gene>
    <name evidence="1" type="ORF">R1flu_020312</name>
</gene>
<comment type="caution">
    <text evidence="1">The sequence shown here is derived from an EMBL/GenBank/DDBJ whole genome shotgun (WGS) entry which is preliminary data.</text>
</comment>
<evidence type="ECO:0000313" key="2">
    <source>
        <dbReference type="Proteomes" id="UP001605036"/>
    </source>
</evidence>
<keyword evidence="2" id="KW-1185">Reference proteome</keyword>
<dbReference type="EMBL" id="JBHFFA010000001">
    <property type="protein sequence ID" value="KAL2652184.1"/>
    <property type="molecule type" value="Genomic_DNA"/>
</dbReference>
<protein>
    <submittedName>
        <fullName evidence="1">Uncharacterized protein</fullName>
    </submittedName>
</protein>
<proteinExistence type="predicted"/>
<reference evidence="1 2" key="1">
    <citation type="submission" date="2024-09" db="EMBL/GenBank/DDBJ databases">
        <title>Chromosome-scale assembly of Riccia fluitans.</title>
        <authorList>
            <person name="Paukszto L."/>
            <person name="Sawicki J."/>
            <person name="Karawczyk K."/>
            <person name="Piernik-Szablinska J."/>
            <person name="Szczecinska M."/>
            <person name="Mazdziarz M."/>
        </authorList>
    </citation>
    <scope>NUCLEOTIDE SEQUENCE [LARGE SCALE GENOMIC DNA]</scope>
    <source>
        <strain evidence="1">Rf_01</strain>
        <tissue evidence="1">Aerial parts of the thallus</tissue>
    </source>
</reference>
<organism evidence="1 2">
    <name type="scientific">Riccia fluitans</name>
    <dbReference type="NCBI Taxonomy" id="41844"/>
    <lineage>
        <taxon>Eukaryota</taxon>
        <taxon>Viridiplantae</taxon>
        <taxon>Streptophyta</taxon>
        <taxon>Embryophyta</taxon>
        <taxon>Marchantiophyta</taxon>
        <taxon>Marchantiopsida</taxon>
        <taxon>Marchantiidae</taxon>
        <taxon>Marchantiales</taxon>
        <taxon>Ricciaceae</taxon>
        <taxon>Riccia</taxon>
    </lineage>
</organism>
<evidence type="ECO:0000313" key="1">
    <source>
        <dbReference type="EMBL" id="KAL2652184.1"/>
    </source>
</evidence>
<sequence length="77" mass="8762">MKMHMPNYNKDCMKIVAVITFSVPGYKAVTRRIPMRTVLNMVARLNRRFKAYGSLPATNWNTSDGVVTLKQKATMPT</sequence>
<accession>A0ABD1ZL53</accession>
<name>A0ABD1ZL53_9MARC</name>
<dbReference type="AlphaFoldDB" id="A0ABD1ZL53"/>